<dbReference type="AlphaFoldDB" id="A0A6A6VUC3"/>
<dbReference type="GeneID" id="54481055"/>
<feature type="compositionally biased region" description="Low complexity" evidence="1">
    <location>
        <begin position="53"/>
        <end position="83"/>
    </location>
</feature>
<evidence type="ECO:0000313" key="2">
    <source>
        <dbReference type="EMBL" id="KAF2752847.1"/>
    </source>
</evidence>
<organism evidence="2 3">
    <name type="scientific">Pseudovirgaria hyperparasitica</name>
    <dbReference type="NCBI Taxonomy" id="470096"/>
    <lineage>
        <taxon>Eukaryota</taxon>
        <taxon>Fungi</taxon>
        <taxon>Dikarya</taxon>
        <taxon>Ascomycota</taxon>
        <taxon>Pezizomycotina</taxon>
        <taxon>Dothideomycetes</taxon>
        <taxon>Dothideomycetes incertae sedis</taxon>
        <taxon>Acrospermales</taxon>
        <taxon>Acrospermaceae</taxon>
        <taxon>Pseudovirgaria</taxon>
    </lineage>
</organism>
<feature type="region of interest" description="Disordered" evidence="1">
    <location>
        <begin position="53"/>
        <end position="120"/>
    </location>
</feature>
<dbReference type="Proteomes" id="UP000799437">
    <property type="component" value="Unassembled WGS sequence"/>
</dbReference>
<keyword evidence="3" id="KW-1185">Reference proteome</keyword>
<accession>A0A6A6VUC3</accession>
<evidence type="ECO:0000256" key="1">
    <source>
        <dbReference type="SAM" id="MobiDB-lite"/>
    </source>
</evidence>
<gene>
    <name evidence="2" type="ORF">EJ05DRAFT_235015</name>
</gene>
<feature type="compositionally biased region" description="Low complexity" evidence="1">
    <location>
        <begin position="90"/>
        <end position="110"/>
    </location>
</feature>
<dbReference type="EMBL" id="ML996591">
    <property type="protein sequence ID" value="KAF2752847.1"/>
    <property type="molecule type" value="Genomic_DNA"/>
</dbReference>
<sequence>MRVCGTLDAHRIWRHINLRTTSGIHPFLSRLKDSNYHCTSIKISIRQTPWFKSSSLSPSPSAQPLHPSSHQPLSPSSRLPTRSASHRPHTPASPSNSSSSPSRARTPPVSTKSEARASSTWDPVTVSSRVCFRAVLEDRALRAILPATLATLRRARPGVISTKAVRRAALGAISDPLELRFVLPTLPLPMPRDTSTSTLLPGVRMREENNAHSRHDDMIA</sequence>
<dbReference type="RefSeq" id="XP_033595298.1">
    <property type="nucleotide sequence ID" value="XM_033740001.1"/>
</dbReference>
<name>A0A6A6VUC3_9PEZI</name>
<protein>
    <submittedName>
        <fullName evidence="2">Uncharacterized protein</fullName>
    </submittedName>
</protein>
<proteinExistence type="predicted"/>
<evidence type="ECO:0000313" key="3">
    <source>
        <dbReference type="Proteomes" id="UP000799437"/>
    </source>
</evidence>
<reference evidence="2" key="1">
    <citation type="journal article" date="2020" name="Stud. Mycol.">
        <title>101 Dothideomycetes genomes: a test case for predicting lifestyles and emergence of pathogens.</title>
        <authorList>
            <person name="Haridas S."/>
            <person name="Albert R."/>
            <person name="Binder M."/>
            <person name="Bloem J."/>
            <person name="Labutti K."/>
            <person name="Salamov A."/>
            <person name="Andreopoulos B."/>
            <person name="Baker S."/>
            <person name="Barry K."/>
            <person name="Bills G."/>
            <person name="Bluhm B."/>
            <person name="Cannon C."/>
            <person name="Castanera R."/>
            <person name="Culley D."/>
            <person name="Daum C."/>
            <person name="Ezra D."/>
            <person name="Gonzalez J."/>
            <person name="Henrissat B."/>
            <person name="Kuo A."/>
            <person name="Liang C."/>
            <person name="Lipzen A."/>
            <person name="Lutzoni F."/>
            <person name="Magnuson J."/>
            <person name="Mondo S."/>
            <person name="Nolan M."/>
            <person name="Ohm R."/>
            <person name="Pangilinan J."/>
            <person name="Park H.-J."/>
            <person name="Ramirez L."/>
            <person name="Alfaro M."/>
            <person name="Sun H."/>
            <person name="Tritt A."/>
            <person name="Yoshinaga Y."/>
            <person name="Zwiers L.-H."/>
            <person name="Turgeon B."/>
            <person name="Goodwin S."/>
            <person name="Spatafora J."/>
            <person name="Crous P."/>
            <person name="Grigoriev I."/>
        </authorList>
    </citation>
    <scope>NUCLEOTIDE SEQUENCE</scope>
    <source>
        <strain evidence="2">CBS 121739</strain>
    </source>
</reference>